<proteinExistence type="predicted"/>
<dbReference type="Pfam" id="PF04191">
    <property type="entry name" value="PEMT"/>
    <property type="match status" value="1"/>
</dbReference>
<evidence type="ECO:0000313" key="7">
    <source>
        <dbReference type="Proteomes" id="UP001519349"/>
    </source>
</evidence>
<keyword evidence="6" id="KW-0808">Transferase</keyword>
<comment type="caution">
    <text evidence="6">The sequence shown here is derived from an EMBL/GenBank/DDBJ whole genome shotgun (WGS) entry which is preliminary data.</text>
</comment>
<dbReference type="Proteomes" id="UP001519349">
    <property type="component" value="Unassembled WGS sequence"/>
</dbReference>
<organism evidence="6 7">
    <name type="scientific">Streptococcus panodentis</name>
    <dbReference type="NCBI Taxonomy" id="1581472"/>
    <lineage>
        <taxon>Bacteria</taxon>
        <taxon>Bacillati</taxon>
        <taxon>Bacillota</taxon>
        <taxon>Bacilli</taxon>
        <taxon>Lactobacillales</taxon>
        <taxon>Streptococcaceae</taxon>
        <taxon>Streptococcus</taxon>
    </lineage>
</organism>
<dbReference type="GO" id="GO:0008168">
    <property type="term" value="F:methyltransferase activity"/>
    <property type="evidence" value="ECO:0007669"/>
    <property type="project" value="UniProtKB-KW"/>
</dbReference>
<evidence type="ECO:0000256" key="2">
    <source>
        <dbReference type="ARBA" id="ARBA00022692"/>
    </source>
</evidence>
<evidence type="ECO:0000256" key="1">
    <source>
        <dbReference type="ARBA" id="ARBA00004127"/>
    </source>
</evidence>
<evidence type="ECO:0000256" key="4">
    <source>
        <dbReference type="ARBA" id="ARBA00023136"/>
    </source>
</evidence>
<reference evidence="6 7" key="1">
    <citation type="submission" date="2018-05" db="EMBL/GenBank/DDBJ databases">
        <title>Draft genome sequence of Streptococcus panodentis CCUG 70867T.</title>
        <authorList>
            <person name="Salva-Serra F."/>
            <person name="Mendez V."/>
            <person name="Jaen-Luchoro D."/>
            <person name="Gonzales-Siles L."/>
            <person name="Karlsson R."/>
            <person name="Engstrom-Jakobsson H."/>
            <person name="Busquets A."/>
            <person name="Gomila M."/>
            <person name="Pineiro-Iglesias B."/>
            <person name="Bennasar-Figueras A."/>
            <person name="Seeger M."/>
            <person name="Moore E."/>
        </authorList>
    </citation>
    <scope>NUCLEOTIDE SEQUENCE [LARGE SCALE GENOMIC DNA]</scope>
    <source>
        <strain evidence="6 7">CCUG 70867</strain>
    </source>
</reference>
<feature type="transmembrane region" description="Helical" evidence="5">
    <location>
        <begin position="69"/>
        <end position="92"/>
    </location>
</feature>
<keyword evidence="7" id="KW-1185">Reference proteome</keyword>
<keyword evidence="3 5" id="KW-1133">Transmembrane helix</keyword>
<sequence length="173" mass="20222">MPAILLFIPFLLIRFPFLAHFSKEALSRAAYFAPMEGKEKIAYAIYQLSNLALFLVSFLLRIRFDFSVFFYVGLTAYLLGLALCAVCLRDFARPDANGMNASGLYRFSRNPMYLAYFICFLGIALLTQSIIFFVLLMIFQLSAHWIILAEERWCMIKFGKSYQNYKEQIRRYF</sequence>
<dbReference type="GO" id="GO:0032259">
    <property type="term" value="P:methylation"/>
    <property type="evidence" value="ECO:0007669"/>
    <property type="project" value="UniProtKB-KW"/>
</dbReference>
<gene>
    <name evidence="6" type="ORF">DHL47_00465</name>
</gene>
<dbReference type="EMBL" id="QFAY01000001">
    <property type="protein sequence ID" value="MBP2619830.1"/>
    <property type="molecule type" value="Genomic_DNA"/>
</dbReference>
<dbReference type="Gene3D" id="1.20.120.1630">
    <property type="match status" value="1"/>
</dbReference>
<feature type="transmembrane region" description="Helical" evidence="5">
    <location>
        <begin position="45"/>
        <end position="62"/>
    </location>
</feature>
<accession>A0ABS5ATM2</accession>
<evidence type="ECO:0000256" key="3">
    <source>
        <dbReference type="ARBA" id="ARBA00022989"/>
    </source>
</evidence>
<protein>
    <submittedName>
        <fullName evidence="6">Phospholipid methyltransferase</fullName>
    </submittedName>
</protein>
<dbReference type="RefSeq" id="WP_209550513.1">
    <property type="nucleotide sequence ID" value="NZ_QFAY01000001.1"/>
</dbReference>
<keyword evidence="4 5" id="KW-0472">Membrane</keyword>
<evidence type="ECO:0000313" key="6">
    <source>
        <dbReference type="EMBL" id="MBP2619830.1"/>
    </source>
</evidence>
<comment type="subcellular location">
    <subcellularLocation>
        <location evidence="1">Endomembrane system</location>
        <topology evidence="1">Multi-pass membrane protein</topology>
    </subcellularLocation>
</comment>
<dbReference type="InterPro" id="IPR007318">
    <property type="entry name" value="Phopholipid_MeTrfase"/>
</dbReference>
<keyword evidence="2 5" id="KW-0812">Transmembrane</keyword>
<feature type="transmembrane region" description="Helical" evidence="5">
    <location>
        <begin position="112"/>
        <end position="139"/>
    </location>
</feature>
<keyword evidence="6" id="KW-0489">Methyltransferase</keyword>
<name>A0ABS5ATM2_9STRE</name>
<evidence type="ECO:0000256" key="5">
    <source>
        <dbReference type="SAM" id="Phobius"/>
    </source>
</evidence>